<organism evidence="4 5">
    <name type="scientific">Kineococcus glutinatus</name>
    <dbReference type="NCBI Taxonomy" id="1070872"/>
    <lineage>
        <taxon>Bacteria</taxon>
        <taxon>Bacillati</taxon>
        <taxon>Actinomycetota</taxon>
        <taxon>Actinomycetes</taxon>
        <taxon>Kineosporiales</taxon>
        <taxon>Kineosporiaceae</taxon>
        <taxon>Kineococcus</taxon>
    </lineage>
</organism>
<dbReference type="Pfam" id="PF00990">
    <property type="entry name" value="GGDEF"/>
    <property type="match status" value="1"/>
</dbReference>
<feature type="domain" description="GGDEF" evidence="3">
    <location>
        <begin position="190"/>
        <end position="330"/>
    </location>
</feature>
<keyword evidence="1" id="KW-0472">Membrane</keyword>
<dbReference type="NCBIfam" id="TIGR00254">
    <property type="entry name" value="GGDEF"/>
    <property type="match status" value="1"/>
</dbReference>
<dbReference type="Gene3D" id="3.30.450.40">
    <property type="match status" value="1"/>
</dbReference>
<dbReference type="InterPro" id="IPR043128">
    <property type="entry name" value="Rev_trsase/Diguanyl_cyclase"/>
</dbReference>
<keyword evidence="1" id="KW-0812">Transmembrane</keyword>
<dbReference type="EMBL" id="BAABIL010000204">
    <property type="protein sequence ID" value="GAA4975381.1"/>
    <property type="molecule type" value="Genomic_DNA"/>
</dbReference>
<keyword evidence="1" id="KW-1133">Transmembrane helix</keyword>
<evidence type="ECO:0000313" key="5">
    <source>
        <dbReference type="Proteomes" id="UP001501195"/>
    </source>
</evidence>
<comment type="caution">
    <text evidence="4">The sequence shown here is derived from an EMBL/GenBank/DDBJ whole genome shotgun (WGS) entry which is preliminary data.</text>
</comment>
<dbReference type="Pfam" id="PF00563">
    <property type="entry name" value="EAL"/>
    <property type="match status" value="1"/>
</dbReference>
<evidence type="ECO:0000256" key="1">
    <source>
        <dbReference type="SAM" id="Phobius"/>
    </source>
</evidence>
<proteinExistence type="predicted"/>
<dbReference type="PANTHER" id="PTHR33121">
    <property type="entry name" value="CYCLIC DI-GMP PHOSPHODIESTERASE PDEF"/>
    <property type="match status" value="1"/>
</dbReference>
<dbReference type="SMART" id="SM00052">
    <property type="entry name" value="EAL"/>
    <property type="match status" value="1"/>
</dbReference>
<dbReference type="InterPro" id="IPR029016">
    <property type="entry name" value="GAF-like_dom_sf"/>
</dbReference>
<dbReference type="Proteomes" id="UP001501195">
    <property type="component" value="Unassembled WGS sequence"/>
</dbReference>
<dbReference type="Gene3D" id="3.20.20.450">
    <property type="entry name" value="EAL domain"/>
    <property type="match status" value="1"/>
</dbReference>
<dbReference type="RefSeq" id="WP_345711885.1">
    <property type="nucleotide sequence ID" value="NZ_BAABIL010000204.1"/>
</dbReference>
<dbReference type="InterPro" id="IPR035919">
    <property type="entry name" value="EAL_sf"/>
</dbReference>
<evidence type="ECO:0000313" key="4">
    <source>
        <dbReference type="EMBL" id="GAA4975381.1"/>
    </source>
</evidence>
<sequence length="760" mass="79453">MISSRTTLATFFALGGALLLLVVATPTWQAVDRPQLTLFGVLALAVAGALLRLRRLPRALTHILLLLGTVLVALAVHAGRGGAPSALIAMFSCWIAIHGALFLPRGQAALHVAAALTGAAGALLLVEPGPTAALEAVLVWAVTSSSGLVVGSLTRRNGLLSTTDALTGTLNEAGLAEVVHHDLAGVDEGSPGLLVLFDIDRFGELNQALGRDSGDELLRQVARAHRRALAGHGTVARLGGDDFAVWLPRVPDALRHPVHGLDPERMARMVAEQAGGPFELAGVAVDVDLTFGAVLAPVHGRDLTTLLQRADTALHAARRADRQAQLWSPELDEHTADGVELQAQLRTAVTEGQLRLHYQPLVDAHGLGVRGVEALVRWQHPTRGLLAPGAFLPEAERTPVIVALTDWVLGEALRQAAAWLRRGRPLRVSVNLSARLVAHEGLVAQVRDHLAASGVPPHLLVLEVTESAVTAQPRRAAATLAELRALGVGLALDDFGTGYTSLAMLRDLPFGELKVDQRFVRGALRGGGDEAIVRSVLELGHRLGLEVVAEGVEDDATRRLLAELGYDLLQGYHFSRPVPAAEVEALSFASAAPDVAVLLVPEVEAGRARAAEEAAALTGPDDPVLRELAAIAARVLDVPTAMVSLVGGAEQLVGAAVGTAPAAVPVEWSFCRHALTVDGVLQVPDAGVDPRFRDLPSVVGASGVRFYAGAPVRDAAGRALGAVCVLDDRPRTLTAAQEEVLRGLARAAGARLVSLVGAAA</sequence>
<reference evidence="5" key="1">
    <citation type="journal article" date="2019" name="Int. J. Syst. Evol. Microbiol.">
        <title>The Global Catalogue of Microorganisms (GCM) 10K type strain sequencing project: providing services to taxonomists for standard genome sequencing and annotation.</title>
        <authorList>
            <consortium name="The Broad Institute Genomics Platform"/>
            <consortium name="The Broad Institute Genome Sequencing Center for Infectious Disease"/>
            <person name="Wu L."/>
            <person name="Ma J."/>
        </authorList>
    </citation>
    <scope>NUCLEOTIDE SEQUENCE [LARGE SCALE GENOMIC DNA]</scope>
    <source>
        <strain evidence="5">JCM 18126</strain>
    </source>
</reference>
<evidence type="ECO:0000259" key="3">
    <source>
        <dbReference type="PROSITE" id="PS50887"/>
    </source>
</evidence>
<dbReference type="PROSITE" id="PS50883">
    <property type="entry name" value="EAL"/>
    <property type="match status" value="1"/>
</dbReference>
<dbReference type="InterPro" id="IPR000160">
    <property type="entry name" value="GGDEF_dom"/>
</dbReference>
<keyword evidence="5" id="KW-1185">Reference proteome</keyword>
<dbReference type="SUPFAM" id="SSF55781">
    <property type="entry name" value="GAF domain-like"/>
    <property type="match status" value="1"/>
</dbReference>
<dbReference type="PROSITE" id="PS50887">
    <property type="entry name" value="GGDEF"/>
    <property type="match status" value="1"/>
</dbReference>
<evidence type="ECO:0008006" key="6">
    <source>
        <dbReference type="Google" id="ProtNLM"/>
    </source>
</evidence>
<dbReference type="SUPFAM" id="SSF55073">
    <property type="entry name" value="Nucleotide cyclase"/>
    <property type="match status" value="1"/>
</dbReference>
<dbReference type="InterPro" id="IPR001633">
    <property type="entry name" value="EAL_dom"/>
</dbReference>
<gene>
    <name evidence="4" type="ORF">GCM10023225_15610</name>
</gene>
<name>A0ABP9HPT3_9ACTN</name>
<dbReference type="CDD" id="cd01948">
    <property type="entry name" value="EAL"/>
    <property type="match status" value="1"/>
</dbReference>
<dbReference type="InterPro" id="IPR029787">
    <property type="entry name" value="Nucleotide_cyclase"/>
</dbReference>
<dbReference type="Gene3D" id="3.30.70.270">
    <property type="match status" value="1"/>
</dbReference>
<feature type="transmembrane region" description="Helical" evidence="1">
    <location>
        <begin position="85"/>
        <end position="103"/>
    </location>
</feature>
<feature type="transmembrane region" description="Helical" evidence="1">
    <location>
        <begin position="60"/>
        <end position="79"/>
    </location>
</feature>
<feature type="domain" description="EAL" evidence="2">
    <location>
        <begin position="338"/>
        <end position="591"/>
    </location>
</feature>
<dbReference type="SMART" id="SM00267">
    <property type="entry name" value="GGDEF"/>
    <property type="match status" value="1"/>
</dbReference>
<dbReference type="InterPro" id="IPR050706">
    <property type="entry name" value="Cyclic-di-GMP_PDE-like"/>
</dbReference>
<evidence type="ECO:0000259" key="2">
    <source>
        <dbReference type="PROSITE" id="PS50883"/>
    </source>
</evidence>
<feature type="transmembrane region" description="Helical" evidence="1">
    <location>
        <begin position="108"/>
        <end position="126"/>
    </location>
</feature>
<feature type="transmembrane region" description="Helical" evidence="1">
    <location>
        <begin position="34"/>
        <end position="53"/>
    </location>
</feature>
<dbReference type="PANTHER" id="PTHR33121:SF71">
    <property type="entry name" value="OXYGEN SENSOR PROTEIN DOSP"/>
    <property type="match status" value="1"/>
</dbReference>
<dbReference type="CDD" id="cd01949">
    <property type="entry name" value="GGDEF"/>
    <property type="match status" value="1"/>
</dbReference>
<protein>
    <recommendedName>
        <fullName evidence="6">Diguanylate cyclase (GGDEF)-like protein</fullName>
    </recommendedName>
</protein>
<dbReference type="SUPFAM" id="SSF141868">
    <property type="entry name" value="EAL domain-like"/>
    <property type="match status" value="1"/>
</dbReference>
<accession>A0ABP9HPT3</accession>